<dbReference type="SUPFAM" id="SSF50324">
    <property type="entry name" value="Inorganic pyrophosphatase"/>
    <property type="match status" value="1"/>
</dbReference>
<keyword evidence="8" id="KW-1185">Reference proteome</keyword>
<dbReference type="PANTHER" id="PTHR10286">
    <property type="entry name" value="INORGANIC PYROPHOSPHATASE"/>
    <property type="match status" value="1"/>
</dbReference>
<evidence type="ECO:0000256" key="2">
    <source>
        <dbReference type="ARBA" id="ARBA00006220"/>
    </source>
</evidence>
<evidence type="ECO:0000256" key="4">
    <source>
        <dbReference type="ARBA" id="ARBA00022723"/>
    </source>
</evidence>
<comment type="similarity">
    <text evidence="2">Belongs to the PPase family.</text>
</comment>
<name>A0A183UM41_TOXCA</name>
<proteinExistence type="inferred from homology"/>
<evidence type="ECO:0000256" key="3">
    <source>
        <dbReference type="ARBA" id="ARBA00012146"/>
    </source>
</evidence>
<keyword evidence="6" id="KW-0460">Magnesium</keyword>
<evidence type="ECO:0000256" key="5">
    <source>
        <dbReference type="ARBA" id="ARBA00022801"/>
    </source>
</evidence>
<dbReference type="AlphaFoldDB" id="A0A183UM41"/>
<keyword evidence="4" id="KW-0479">Metal-binding</keyword>
<dbReference type="InterPro" id="IPR036649">
    <property type="entry name" value="Pyrophosphatase_sf"/>
</dbReference>
<dbReference type="InterPro" id="IPR008162">
    <property type="entry name" value="Pyrophosphatase"/>
</dbReference>
<dbReference type="GO" id="GO:0006796">
    <property type="term" value="P:phosphate-containing compound metabolic process"/>
    <property type="evidence" value="ECO:0007669"/>
    <property type="project" value="InterPro"/>
</dbReference>
<evidence type="ECO:0000313" key="7">
    <source>
        <dbReference type="EMBL" id="VDM40882.1"/>
    </source>
</evidence>
<accession>A0A183UM41</accession>
<dbReference type="EC" id="3.6.1.1" evidence="3"/>
<reference evidence="9" key="1">
    <citation type="submission" date="2016-06" db="UniProtKB">
        <authorList>
            <consortium name="WormBaseParasite"/>
        </authorList>
    </citation>
    <scope>IDENTIFICATION</scope>
</reference>
<keyword evidence="5" id="KW-0378">Hydrolase</keyword>
<evidence type="ECO:0000313" key="8">
    <source>
        <dbReference type="Proteomes" id="UP000050794"/>
    </source>
</evidence>
<comment type="cofactor">
    <cofactor evidence="1">
        <name>Mg(2+)</name>
        <dbReference type="ChEBI" id="CHEBI:18420"/>
    </cofactor>
</comment>
<gene>
    <name evidence="7" type="ORF">TCNE_LOCUS9561</name>
</gene>
<sequence length="363" mass="40878">MMRLCRGGRVCLLPPPASCKCLTAALAASATISFALPLTIREATSQFLRSSVIVRVPPIRGYRFMFRSELLNRSQAQLSGDQLANARRQFAMSAAGDGHTYAIEEKGSLYTTDYRVYFKGPKGYISPWHDIPLFADEAKKIYNMIVEIPRWTNAKMEMATKEPMSPIKQDIKKGAVRFVDNVFPHHGYIWNYGALPQVKVVGTLALIDEGETDWKLVAIDVTDPTAAEINSTEDVEKHFPGLLRATHEWFRVYKIPTGKPANHFGFDGQYKNAEFAHKVIISLFREREDALNIYSFTVIAETHEFWKKLIKEASPQLNTETNVEGAAHVASQDAWKKIVDSQPAIGKPHDPPASLDRWHFIKG</sequence>
<organism evidence="8 9">
    <name type="scientific">Toxocara canis</name>
    <name type="common">Canine roundworm</name>
    <dbReference type="NCBI Taxonomy" id="6265"/>
    <lineage>
        <taxon>Eukaryota</taxon>
        <taxon>Metazoa</taxon>
        <taxon>Ecdysozoa</taxon>
        <taxon>Nematoda</taxon>
        <taxon>Chromadorea</taxon>
        <taxon>Rhabditida</taxon>
        <taxon>Spirurina</taxon>
        <taxon>Ascaridomorpha</taxon>
        <taxon>Ascaridoidea</taxon>
        <taxon>Toxocaridae</taxon>
        <taxon>Toxocara</taxon>
    </lineage>
</organism>
<protein>
    <recommendedName>
        <fullName evidence="3">inorganic diphosphatase</fullName>
        <ecNumber evidence="3">3.6.1.1</ecNumber>
    </recommendedName>
</protein>
<dbReference type="CDD" id="cd00412">
    <property type="entry name" value="pyrophosphatase"/>
    <property type="match status" value="1"/>
</dbReference>
<evidence type="ECO:0000256" key="1">
    <source>
        <dbReference type="ARBA" id="ARBA00001946"/>
    </source>
</evidence>
<dbReference type="Proteomes" id="UP000050794">
    <property type="component" value="Unassembled WGS sequence"/>
</dbReference>
<evidence type="ECO:0000313" key="9">
    <source>
        <dbReference type="WBParaSite" id="TCNE_0000956101-mRNA-1"/>
    </source>
</evidence>
<reference evidence="7 8" key="2">
    <citation type="submission" date="2018-11" db="EMBL/GenBank/DDBJ databases">
        <authorList>
            <consortium name="Pathogen Informatics"/>
        </authorList>
    </citation>
    <scope>NUCLEOTIDE SEQUENCE [LARGE SCALE GENOMIC DNA]</scope>
</reference>
<dbReference type="EMBL" id="UYWY01020211">
    <property type="protein sequence ID" value="VDM40882.1"/>
    <property type="molecule type" value="Genomic_DNA"/>
</dbReference>
<dbReference type="WBParaSite" id="TCNE_0000956101-mRNA-1">
    <property type="protein sequence ID" value="TCNE_0000956101-mRNA-1"/>
    <property type="gene ID" value="TCNE_0000956101"/>
</dbReference>
<evidence type="ECO:0000256" key="6">
    <source>
        <dbReference type="ARBA" id="ARBA00022842"/>
    </source>
</evidence>
<dbReference type="Gene3D" id="3.90.80.10">
    <property type="entry name" value="Inorganic pyrophosphatase"/>
    <property type="match status" value="2"/>
</dbReference>
<dbReference type="Pfam" id="PF00719">
    <property type="entry name" value="Pyrophosphatase"/>
    <property type="match status" value="1"/>
</dbReference>
<dbReference type="GO" id="GO:0000287">
    <property type="term" value="F:magnesium ion binding"/>
    <property type="evidence" value="ECO:0007669"/>
    <property type="project" value="InterPro"/>
</dbReference>
<dbReference type="GO" id="GO:0005737">
    <property type="term" value="C:cytoplasm"/>
    <property type="evidence" value="ECO:0007669"/>
    <property type="project" value="InterPro"/>
</dbReference>
<dbReference type="GO" id="GO:0004427">
    <property type="term" value="F:inorganic diphosphate phosphatase activity"/>
    <property type="evidence" value="ECO:0007669"/>
    <property type="project" value="UniProtKB-EC"/>
</dbReference>